<dbReference type="Gene3D" id="3.40.50.300">
    <property type="entry name" value="P-loop containing nucleotide triphosphate hydrolases"/>
    <property type="match status" value="2"/>
</dbReference>
<feature type="region of interest" description="Disordered" evidence="2">
    <location>
        <begin position="3045"/>
        <end position="3088"/>
    </location>
</feature>
<keyword evidence="5" id="KW-0547">Nucleotide-binding</keyword>
<dbReference type="Pfam" id="PF04851">
    <property type="entry name" value="ResIII"/>
    <property type="match status" value="1"/>
</dbReference>
<feature type="region of interest" description="Disordered" evidence="2">
    <location>
        <begin position="263"/>
        <end position="369"/>
    </location>
</feature>
<feature type="compositionally biased region" description="Basic and acidic residues" evidence="2">
    <location>
        <begin position="264"/>
        <end position="291"/>
    </location>
</feature>
<evidence type="ECO:0000313" key="6">
    <source>
        <dbReference type="Proteomes" id="UP000260721"/>
    </source>
</evidence>
<dbReference type="Pfam" id="PF01624">
    <property type="entry name" value="MutS_I"/>
    <property type="match status" value="1"/>
</dbReference>
<dbReference type="InterPro" id="IPR014001">
    <property type="entry name" value="Helicase_ATP-bd"/>
</dbReference>
<dbReference type="GO" id="GO:0030983">
    <property type="term" value="F:mismatched DNA binding"/>
    <property type="evidence" value="ECO:0007669"/>
    <property type="project" value="InterPro"/>
</dbReference>
<keyword evidence="1" id="KW-0175">Coiled coil</keyword>
<dbReference type="Pfam" id="PF00271">
    <property type="entry name" value="Helicase_C"/>
    <property type="match status" value="1"/>
</dbReference>
<dbReference type="SMART" id="SM00487">
    <property type="entry name" value="DEXDc"/>
    <property type="match status" value="1"/>
</dbReference>
<dbReference type="GO" id="GO:0006298">
    <property type="term" value="P:mismatch repair"/>
    <property type="evidence" value="ECO:0007669"/>
    <property type="project" value="InterPro"/>
</dbReference>
<comment type="caution">
    <text evidence="5">The sequence shown here is derived from an EMBL/GenBank/DDBJ whole genome shotgun (WGS) entry which is preliminary data.</text>
</comment>
<dbReference type="Gene3D" id="3.40.50.150">
    <property type="entry name" value="Vaccinia Virus protein VP39"/>
    <property type="match status" value="1"/>
</dbReference>
<dbReference type="InterPro" id="IPR001650">
    <property type="entry name" value="Helicase_C-like"/>
</dbReference>
<feature type="domain" description="Helicase ATP-binding" evidence="3">
    <location>
        <begin position="2202"/>
        <end position="2473"/>
    </location>
</feature>
<evidence type="ECO:0000259" key="3">
    <source>
        <dbReference type="SMART" id="SM00487"/>
    </source>
</evidence>
<reference evidence="5 6" key="1">
    <citation type="submission" date="2018-08" db="EMBL/GenBank/DDBJ databases">
        <title>A genome reference for cultivated species of the human gut microbiota.</title>
        <authorList>
            <person name="Zou Y."/>
            <person name="Xue W."/>
            <person name="Luo G."/>
        </authorList>
    </citation>
    <scope>NUCLEOTIDE SEQUENCE [LARGE SCALE GENOMIC DNA]</scope>
    <source>
        <strain evidence="5 6">TF08-11</strain>
    </source>
</reference>
<gene>
    <name evidence="5" type="ORF">DXC78_00590</name>
</gene>
<feature type="domain" description="Helicase C-terminal" evidence="4">
    <location>
        <begin position="2670"/>
        <end position="2760"/>
    </location>
</feature>
<feature type="coiled-coil region" evidence="1">
    <location>
        <begin position="2320"/>
        <end position="2371"/>
    </location>
</feature>
<dbReference type="SUPFAM" id="SSF52540">
    <property type="entry name" value="P-loop containing nucleoside triphosphate hydrolases"/>
    <property type="match status" value="2"/>
</dbReference>
<name>A0A3E3E877_9FIRM</name>
<dbReference type="InterPro" id="IPR007695">
    <property type="entry name" value="DNA_mismatch_repair_MutS-lik_N"/>
</dbReference>
<dbReference type="InterPro" id="IPR052933">
    <property type="entry name" value="DNA_Protect_Modify"/>
</dbReference>
<feature type="compositionally biased region" description="Basic and acidic residues" evidence="2">
    <location>
        <begin position="318"/>
        <end position="344"/>
    </location>
</feature>
<evidence type="ECO:0000256" key="2">
    <source>
        <dbReference type="SAM" id="MobiDB-lite"/>
    </source>
</evidence>
<feature type="compositionally biased region" description="Basic and acidic residues" evidence="2">
    <location>
        <begin position="353"/>
        <end position="369"/>
    </location>
</feature>
<dbReference type="GO" id="GO:0004386">
    <property type="term" value="F:helicase activity"/>
    <property type="evidence" value="ECO:0007669"/>
    <property type="project" value="UniProtKB-KW"/>
</dbReference>
<dbReference type="PANTHER" id="PTHR41313">
    <property type="entry name" value="ADENINE-SPECIFIC METHYLTRANSFERASE"/>
    <property type="match status" value="1"/>
</dbReference>
<dbReference type="Proteomes" id="UP000260721">
    <property type="component" value="Unassembled WGS sequence"/>
</dbReference>
<dbReference type="InterPro" id="IPR006935">
    <property type="entry name" value="Helicase/UvrB_N"/>
</dbReference>
<dbReference type="InterPro" id="IPR027417">
    <property type="entry name" value="P-loop_NTPase"/>
</dbReference>
<keyword evidence="5" id="KW-0067">ATP-binding</keyword>
<accession>A0A3E3E877</accession>
<feature type="coiled-coil region" evidence="1">
    <location>
        <begin position="2977"/>
        <end position="3004"/>
    </location>
</feature>
<dbReference type="Gene3D" id="3.40.1170.10">
    <property type="entry name" value="DNA repair protein MutS, domain I"/>
    <property type="match status" value="1"/>
</dbReference>
<evidence type="ECO:0000256" key="1">
    <source>
        <dbReference type="SAM" id="Coils"/>
    </source>
</evidence>
<keyword evidence="5" id="KW-0378">Hydrolase</keyword>
<evidence type="ECO:0000259" key="4">
    <source>
        <dbReference type="SMART" id="SM00490"/>
    </source>
</evidence>
<dbReference type="GO" id="GO:0016787">
    <property type="term" value="F:hydrolase activity"/>
    <property type="evidence" value="ECO:0007669"/>
    <property type="project" value="InterPro"/>
</dbReference>
<feature type="compositionally biased region" description="Basic and acidic residues" evidence="2">
    <location>
        <begin position="3074"/>
        <end position="3088"/>
    </location>
</feature>
<dbReference type="GO" id="GO:0005524">
    <property type="term" value="F:ATP binding"/>
    <property type="evidence" value="ECO:0007669"/>
    <property type="project" value="InterPro"/>
</dbReference>
<dbReference type="InterPro" id="IPR016151">
    <property type="entry name" value="DNA_mismatch_repair_MutS_N"/>
</dbReference>
<dbReference type="SMART" id="SM00490">
    <property type="entry name" value="HELICc"/>
    <property type="match status" value="1"/>
</dbReference>
<dbReference type="SUPFAM" id="SSF53335">
    <property type="entry name" value="S-adenosyl-L-methionine-dependent methyltransferases"/>
    <property type="match status" value="1"/>
</dbReference>
<keyword evidence="5" id="KW-0347">Helicase</keyword>
<dbReference type="PANTHER" id="PTHR41313:SF1">
    <property type="entry name" value="DNA METHYLASE ADENINE-SPECIFIC DOMAIN-CONTAINING PROTEIN"/>
    <property type="match status" value="1"/>
</dbReference>
<sequence length="3088" mass="346864">MASKLQEYRRMSEEAQRQLTGSLERWQSFLATASRLYKYPYHEQVMIHAQRPDATACAEFDVWNNTMRRYVRRGSKGIALIDTSGDRERLRYVFDVSDTGTRPNSRSLNLWELREEHIPAVSSMLEKNYGVPAGESLAVQLEAVASQLAREYWEDNRRDILGILEDSFLEEYDEFNVGVAFRNAAEVSISYSLMLRCGLEPENYFEHEDFMSVFDFNTPETAGALGTAVSGINQQVLREIGATIRNYEREQIAERSMAYENDVQAERGLSDPGHQTERAGGYTHREVRADAETVPEGASPDSVEPTGAVGAVVSAPSGDRRDGAPETGRADAADGEAGRRDGRTEAQGPAEMGGHDEYAEGAGRGDHSERAGVQLTADELEPPEELNNGYPAGTEFEQLSLNLFLSEQEQISQIDEADRTTEVLSAFSFAQTEIDDMLRFGSNTSHAREHIADAFQKQKPIEEIAALLQREFHGGYGIRGEHGDYAAWYDGDGIHLHKGREARYAADSQVITWEAAAERIGQMLEEGSFASNVELAEAGGRVRSELAQSLLYLKHDLSEEANRVGYFSSMDDLPAGYPDATAALAEKMEDNAFADTLRGEFLAFLNDYAENRGLLRFHYHRMDELWQGIRDISAERRVYPDGPADLAEPQGFITEDEISEALAGGSSVAGGKGRIYAFFTADHTIKEKADFLKQEYGIGGRSHALSGADHSSEDHSAKGIRLTKGGCAPVELNWTKVAERVDSLIRKDRYLTPKEQELYQQNLRRNSIYNTYNEVKHDHPDDMVLFQVGDFFELYGEDARQASELLDIRLTTRNIPGVGHVEMCGVPSHALDGYVEQLRAHFDVTISAASEDSKERSVYTLRAFAQEIDLSRYDVGYGAMGNGVTVWNRKETEHGDYKTIAHIDPDRTVKFYDDSLPDAIKEQIQRFADTSEMTISATQDASVFSVPPAGKEPVLEAEPAAVPKPVTADEISDALIRWNGSFESKSRVNDYMLAHGRERGAAVWLKDEFGGADIFSVVTNHGTLELPWAKVQRQLGILVNDGRFFTEADRMLAQAEQIAAQSEVEPYERFAVIETDEGYGIWDDLHDGLYVDEDGVTADFDSEWVAENYLLELKEKIAQREAAEWEYVERSKYEAQTEGNDAVDVPPGIASPEKAEPAEMESESHFQDDNDLIGAELTLDGRRFAVDDVRDGRASLRDITFQDGTGFPIFRNEPVETVRGILFPEKTTVPQVNLEAELTEAELALMRPQLDAAGIDYLVANAGYNRRTISFSSQHYREVQDMLDALPEELEQPRFTVELTSDAFEEPFIIRDNSVPEGRDGQYYDVGGIYQTFRSQQEAQKYADRLNGKEPFEQPQMTSETKAIYPGEQTGLPYDIVTERLRAEPEHTPPEPEVSPDDAINANPVSVQIGGEWQTFPNAGAAEQAMYEEYRAQTHRNAQNFRITDSDLGAGGAKTKYQANISAIRLLKQLEAEGLQASPDQQEVLSRYVGWGGLADAFDPEKENWRAEYAELKELLTPEEYEAARASTLNAHYTSPTVIHAIYEALENMGFESGNILEPSMGVGNFFGCLPESMQNSRLYGVELDSITGRIAKQLYPKADITVAGFETTDRRDFYDIAIGNVPFGQYQVNDRAYNRLGFSIHDYFFAKTLDQVRPGGVIAFVTSRYTMDKQSPEVRRYIAQRAELLGAIRLPNNAFKANAGTDVVSDIIFLQKRDCPIEIEPDWVHLGRNEDGFAINSYFVEHPEMILGRQSSESTQYGRQDFTVEPIEGLELADQLHDAVKYIRGTYQAAELPELGDDEALSGSIPADPNVKNYSYTVVDGEVYYRQNSLMSRPALNATASERVKGLVGLRDCLHHLIDLQMDAMTPDSAIRQAQAELNTLYDSFTSKYGLINSRANALAFQDDSSYYLLCTLEELDEEKQLKRKADIFTKRTIKPHEVVTSVDTPSEALALSISEKACVDLEYMQQLTGMDESSLVDGLQGVIFRDPVKNEWQTADEYLSGNVRQKLREAEQAASADPAYLPNVEALRSSQPKDLDASEIEVRLGATWIDQKYIQQFMEETFEPPYYLRRSIQVHFSPFTAEWSISGKSQPSYNDINAYMTYGTERANAYRILEDTLNLRDVRIYDTVTDPDGKERRVLNSKETTLAQQKQQAIKDAFSEWIWKDPDRRQELVMRYNELFNSNRPREYDGSHITFSGMNPEIHLREHQLNAVAHILYGGNTLLAHEVGAGKTFEMVAAAMESKRLGLCHKPMFVVPNHLTEQWASEFLRLYPSANILAATKKDFELKNRKKFCARIATGDYDAIIIGHSQFERIPVSMERQERLLREQIEEVTEGIEELKNSRAERFTIKSMERTKKGLETKLKKLLESGRKDDVVTFEELGVDRLYVDEAHAFKNLFLYTKMRNVAGLSTTDAQKSSDMLLKCRYIDELTGGKGVVFATGTPVSNSMTELYTMMRYLQHDTLQKKGLAHFDCWASTFGETTTAIELAPEGTGYRARTRFAKFFNLPELMTLFKEVADIKTSDQLHLPVPEAVYHNVVAQPTEIQQAMVQELSERAAKVHAGAVDASVDNMLRITTDGRKLGLDQRIINPDLPDDPSSKVNMCVDNIYRIWDEGQADKLTQLVFCDLSTPKTGAPAAKAAKAVGGNLDNPELHAVAGAVKDDPPEPEFTVYDDIREKLVARGIPREQIAFIHEANTEARKKELFAKVRSGQVRVLMGSTFKMGAGMNVQDRLVALHDLDAPWRPGDLEQRSGRIIRQGNRNKQVHIFRYVTEATFDAYLWQTLENKQKFISQIMTSKSPVRSCEDIDETALSYAEIKALCAGDERIKEKMDLDVDVARLKLMKANHQSQQYRLEDNILRHFPEQIEQNKGFIAGFQADMQTLAEHPHPQDGFAGMTVRGDVLTDKENAGAALVDAMKEVKGLEPVPIGSYRGFQMSLTLEDFGKQYVLTLKGKMSHRVELGKDPRGNLIRIDNALAGMETRLARVQEKLDSLYAQMETAKAELGKPFPQEQELKEKSARLAQLNIELNIDDRTPMEAMAEIADSEPEVRPAVSAKSERPSVLAKLHAPLPQRDSHPKQNETEKEVR</sequence>
<evidence type="ECO:0000313" key="5">
    <source>
        <dbReference type="EMBL" id="RGD78366.1"/>
    </source>
</evidence>
<dbReference type="SUPFAM" id="SSF55271">
    <property type="entry name" value="DNA repair protein MutS, domain I"/>
    <property type="match status" value="1"/>
</dbReference>
<proteinExistence type="predicted"/>
<dbReference type="InterPro" id="IPR029063">
    <property type="entry name" value="SAM-dependent_MTases_sf"/>
</dbReference>
<protein>
    <submittedName>
        <fullName evidence="5">Helicase SNF2</fullName>
    </submittedName>
</protein>
<dbReference type="EMBL" id="QUSK01000001">
    <property type="protein sequence ID" value="RGD78366.1"/>
    <property type="molecule type" value="Genomic_DNA"/>
</dbReference>
<organism evidence="5 6">
    <name type="scientific">Faecalicoccus pleomorphus</name>
    <dbReference type="NCBI Taxonomy" id="1323"/>
    <lineage>
        <taxon>Bacteria</taxon>
        <taxon>Bacillati</taxon>
        <taxon>Bacillota</taxon>
        <taxon>Erysipelotrichia</taxon>
        <taxon>Erysipelotrichales</taxon>
        <taxon>Erysipelotrichaceae</taxon>
        <taxon>Faecalicoccus</taxon>
    </lineage>
</organism>